<dbReference type="RefSeq" id="WP_066136226.1">
    <property type="nucleotide sequence ID" value="NZ_JAAVSS010000011.1"/>
</dbReference>
<evidence type="ECO:0000259" key="2">
    <source>
        <dbReference type="Pfam" id="PF02563"/>
    </source>
</evidence>
<sequence length="170" mass="18633">MRWLVVLLALICLMPIHVTATDMFRLGPGDTVRVTVFGEENLSGTFSLDSDGRLAMPLLGPVTLGGLSLKEAEESLVSRLADGWLRQPNVALEVTTHRPFYILGEVQKPGAYPWASGLSVMGAVALGGGFTYRADEDDISIRRDDAKVRRVSLTMPVQPGDIIHVHQRFF</sequence>
<dbReference type="Proteomes" id="UP000076066">
    <property type="component" value="Chromosome"/>
</dbReference>
<dbReference type="Pfam" id="PF10531">
    <property type="entry name" value="SLBB"/>
    <property type="match status" value="1"/>
</dbReference>
<organism evidence="4 5">
    <name type="scientific">Haematospirillum jordaniae</name>
    <dbReference type="NCBI Taxonomy" id="1549855"/>
    <lineage>
        <taxon>Bacteria</taxon>
        <taxon>Pseudomonadati</taxon>
        <taxon>Pseudomonadota</taxon>
        <taxon>Alphaproteobacteria</taxon>
        <taxon>Rhodospirillales</taxon>
        <taxon>Novispirillaceae</taxon>
        <taxon>Haematospirillum</taxon>
    </lineage>
</organism>
<evidence type="ECO:0000256" key="1">
    <source>
        <dbReference type="ARBA" id="ARBA00022729"/>
    </source>
</evidence>
<dbReference type="AlphaFoldDB" id="A0A143DFC3"/>
<protein>
    <submittedName>
        <fullName evidence="4">Polysaccharide biosynthesis protein</fullName>
    </submittedName>
</protein>
<dbReference type="KEGG" id="hjo:AY555_09860"/>
<dbReference type="PANTHER" id="PTHR33619">
    <property type="entry name" value="POLYSACCHARIDE EXPORT PROTEIN GFCE-RELATED"/>
    <property type="match status" value="1"/>
</dbReference>
<keyword evidence="5" id="KW-1185">Reference proteome</keyword>
<dbReference type="Pfam" id="PF02563">
    <property type="entry name" value="Poly_export"/>
    <property type="match status" value="1"/>
</dbReference>
<dbReference type="InterPro" id="IPR019554">
    <property type="entry name" value="Soluble_ligand-bd"/>
</dbReference>
<reference evidence="4 5" key="1">
    <citation type="submission" date="2016-02" db="EMBL/GenBank/DDBJ databases">
        <title>Complete Genome of H5569, the type strain of the newly described species Haematospirillium jordaniae.</title>
        <authorList>
            <person name="Nicholson A.C."/>
            <person name="Humrighouse B.W."/>
            <person name="Loparov V."/>
            <person name="McQuiston J.R."/>
        </authorList>
    </citation>
    <scope>NUCLEOTIDE SEQUENCE [LARGE SCALE GENOMIC DNA]</scope>
    <source>
        <strain evidence="4 5">H5569</strain>
    </source>
</reference>
<evidence type="ECO:0000259" key="3">
    <source>
        <dbReference type="Pfam" id="PF10531"/>
    </source>
</evidence>
<accession>A0A143DFC3</accession>
<gene>
    <name evidence="4" type="ORF">AY555_09860</name>
</gene>
<dbReference type="InterPro" id="IPR003715">
    <property type="entry name" value="Poly_export_N"/>
</dbReference>
<dbReference type="STRING" id="1549855.AY555_09860"/>
<dbReference type="PANTHER" id="PTHR33619:SF3">
    <property type="entry name" value="POLYSACCHARIDE EXPORT PROTEIN GFCE-RELATED"/>
    <property type="match status" value="1"/>
</dbReference>
<feature type="domain" description="Soluble ligand binding" evidence="3">
    <location>
        <begin position="100"/>
        <end position="149"/>
    </location>
</feature>
<dbReference type="OrthoDB" id="197007at2"/>
<name>A0A143DFC3_9PROT</name>
<dbReference type="Gene3D" id="3.30.1950.10">
    <property type="entry name" value="wza like domain"/>
    <property type="match status" value="1"/>
</dbReference>
<feature type="domain" description="Polysaccharide export protein N-terminal" evidence="2">
    <location>
        <begin position="21"/>
        <end position="94"/>
    </location>
</feature>
<keyword evidence="1" id="KW-0732">Signal</keyword>
<dbReference type="EMBL" id="CP014525">
    <property type="protein sequence ID" value="AMW35431.1"/>
    <property type="molecule type" value="Genomic_DNA"/>
</dbReference>
<evidence type="ECO:0000313" key="5">
    <source>
        <dbReference type="Proteomes" id="UP000076066"/>
    </source>
</evidence>
<dbReference type="GO" id="GO:0015159">
    <property type="term" value="F:polysaccharide transmembrane transporter activity"/>
    <property type="evidence" value="ECO:0007669"/>
    <property type="project" value="InterPro"/>
</dbReference>
<proteinExistence type="predicted"/>
<evidence type="ECO:0000313" key="4">
    <source>
        <dbReference type="EMBL" id="AMW35431.1"/>
    </source>
</evidence>
<dbReference type="Gene3D" id="3.10.560.10">
    <property type="entry name" value="Outer membrane lipoprotein wza domain like"/>
    <property type="match status" value="1"/>
</dbReference>
<dbReference type="InterPro" id="IPR049712">
    <property type="entry name" value="Poly_export"/>
</dbReference>